<feature type="transmembrane region" description="Helical" evidence="10">
    <location>
        <begin position="269"/>
        <end position="286"/>
    </location>
</feature>
<feature type="transmembrane region" description="Helical" evidence="10">
    <location>
        <begin position="240"/>
        <end position="263"/>
    </location>
</feature>
<accession>A0A2S9QFF2</accession>
<dbReference type="HAMAP" id="MF_02078">
    <property type="entry name" value="MurJ_MviN"/>
    <property type="match status" value="1"/>
</dbReference>
<feature type="transmembrane region" description="Helical" evidence="10">
    <location>
        <begin position="183"/>
        <end position="203"/>
    </location>
</feature>
<dbReference type="RefSeq" id="WP_105861728.1">
    <property type="nucleotide sequence ID" value="NZ_PUEJ01000003.1"/>
</dbReference>
<dbReference type="GO" id="GO:0015648">
    <property type="term" value="F:lipid-linked peptidoglycan transporter activity"/>
    <property type="evidence" value="ECO:0007669"/>
    <property type="project" value="UniProtKB-UniRule"/>
</dbReference>
<evidence type="ECO:0000313" key="12">
    <source>
        <dbReference type="EMBL" id="PRH88062.1"/>
    </source>
</evidence>
<keyword evidence="4 10" id="KW-0133">Cell shape</keyword>
<evidence type="ECO:0000256" key="2">
    <source>
        <dbReference type="ARBA" id="ARBA00022475"/>
    </source>
</evidence>
<reference evidence="12 13" key="1">
    <citation type="submission" date="2018-02" db="EMBL/GenBank/DDBJ databases">
        <title>Whole genome sequencing of endophytic bacterium.</title>
        <authorList>
            <person name="Eedara R."/>
            <person name="Podile A.R."/>
        </authorList>
    </citation>
    <scope>NUCLEOTIDE SEQUENCE [LARGE SCALE GENOMIC DNA]</scope>
    <source>
        <strain evidence="12 13">RP1T</strain>
    </source>
</reference>
<feature type="transmembrane region" description="Helical" evidence="10">
    <location>
        <begin position="474"/>
        <end position="499"/>
    </location>
</feature>
<evidence type="ECO:0000256" key="1">
    <source>
        <dbReference type="ARBA" id="ARBA00004651"/>
    </source>
</evidence>
<evidence type="ECO:0000256" key="3">
    <source>
        <dbReference type="ARBA" id="ARBA00022692"/>
    </source>
</evidence>
<comment type="caution">
    <text evidence="12">The sequence shown here is derived from an EMBL/GenBank/DDBJ whole genome shotgun (WGS) entry which is preliminary data.</text>
</comment>
<keyword evidence="3 10" id="KW-0812">Transmembrane</keyword>
<comment type="function">
    <text evidence="8 10 11">Involved in peptidoglycan biosynthesis. Transports lipid-linked peptidoglycan precursors from the inner to the outer leaflet of the cytoplasmic membrane.</text>
</comment>
<dbReference type="UniPathway" id="UPA00219"/>
<name>A0A2S9QFF2_9HYPH</name>
<dbReference type="EMBL" id="PUEJ01000003">
    <property type="protein sequence ID" value="PRH88062.1"/>
    <property type="molecule type" value="Genomic_DNA"/>
</dbReference>
<evidence type="ECO:0000256" key="5">
    <source>
        <dbReference type="ARBA" id="ARBA00022984"/>
    </source>
</evidence>
<protein>
    <recommendedName>
        <fullName evidence="10">Probable lipid II flippase MurJ</fullName>
    </recommendedName>
</protein>
<keyword evidence="7 10" id="KW-0472">Membrane</keyword>
<keyword evidence="6 10" id="KW-1133">Transmembrane helix</keyword>
<dbReference type="OrthoDB" id="9816572at2"/>
<dbReference type="PRINTS" id="PR01806">
    <property type="entry name" value="VIRFACTRMVIN"/>
</dbReference>
<organism evidence="12 13">
    <name type="scientific">Labrys okinawensis</name>
    <dbReference type="NCBI Taxonomy" id="346911"/>
    <lineage>
        <taxon>Bacteria</taxon>
        <taxon>Pseudomonadati</taxon>
        <taxon>Pseudomonadota</taxon>
        <taxon>Alphaproteobacteria</taxon>
        <taxon>Hyphomicrobiales</taxon>
        <taxon>Xanthobacteraceae</taxon>
        <taxon>Labrys</taxon>
    </lineage>
</organism>
<dbReference type="InterPro" id="IPR051050">
    <property type="entry name" value="Lipid_II_flippase_MurJ/MviN"/>
</dbReference>
<evidence type="ECO:0000256" key="8">
    <source>
        <dbReference type="ARBA" id="ARBA00060041"/>
    </source>
</evidence>
<feature type="transmembrane region" description="Helical" evidence="10">
    <location>
        <begin position="378"/>
        <end position="397"/>
    </location>
</feature>
<keyword evidence="10" id="KW-0997">Cell inner membrane</keyword>
<evidence type="ECO:0000256" key="9">
    <source>
        <dbReference type="ARBA" id="ARBA00061532"/>
    </source>
</evidence>
<keyword evidence="10 11" id="KW-0961">Cell wall biogenesis/degradation</keyword>
<feature type="transmembrane region" description="Helical" evidence="10">
    <location>
        <begin position="436"/>
        <end position="462"/>
    </location>
</feature>
<evidence type="ECO:0000256" key="11">
    <source>
        <dbReference type="PIRNR" id="PIRNR002869"/>
    </source>
</evidence>
<keyword evidence="10 11" id="KW-0813">Transport</keyword>
<evidence type="ECO:0000256" key="4">
    <source>
        <dbReference type="ARBA" id="ARBA00022960"/>
    </source>
</evidence>
<dbReference type="AlphaFoldDB" id="A0A2S9QFF2"/>
<dbReference type="Pfam" id="PF03023">
    <property type="entry name" value="MurJ"/>
    <property type="match status" value="1"/>
</dbReference>
<evidence type="ECO:0000313" key="13">
    <source>
        <dbReference type="Proteomes" id="UP000237682"/>
    </source>
</evidence>
<comment type="pathway">
    <text evidence="10">Cell wall biogenesis; peptidoglycan biosynthesis.</text>
</comment>
<dbReference type="NCBIfam" id="TIGR01695">
    <property type="entry name" value="murJ_mviN"/>
    <property type="match status" value="1"/>
</dbReference>
<dbReference type="PANTHER" id="PTHR47019">
    <property type="entry name" value="LIPID II FLIPPASE MURJ"/>
    <property type="match status" value="1"/>
</dbReference>
<evidence type="ECO:0000256" key="6">
    <source>
        <dbReference type="ARBA" id="ARBA00022989"/>
    </source>
</evidence>
<dbReference type="InterPro" id="IPR004268">
    <property type="entry name" value="MurJ"/>
</dbReference>
<dbReference type="GO" id="GO:0005886">
    <property type="term" value="C:plasma membrane"/>
    <property type="evidence" value="ECO:0007669"/>
    <property type="project" value="UniProtKB-SubCell"/>
</dbReference>
<comment type="subcellular location">
    <subcellularLocation>
        <location evidence="10">Cell inner membrane</location>
        <topology evidence="10">Multi-pass membrane protein</topology>
    </subcellularLocation>
    <subcellularLocation>
        <location evidence="1">Cell membrane</location>
        <topology evidence="1">Multi-pass membrane protein</topology>
    </subcellularLocation>
</comment>
<proteinExistence type="inferred from homology"/>
<dbReference type="GO" id="GO:0071555">
    <property type="term" value="P:cell wall organization"/>
    <property type="evidence" value="ECO:0007669"/>
    <property type="project" value="UniProtKB-UniRule"/>
</dbReference>
<keyword evidence="5 10" id="KW-0573">Peptidoglycan synthesis</keyword>
<evidence type="ECO:0000256" key="7">
    <source>
        <dbReference type="ARBA" id="ARBA00023136"/>
    </source>
</evidence>
<sequence length="509" mass="53435">MLKNILSIGAWTMVSRVTGFVRDALMAALMGSGPAAEAFIVAFRLPNNFRAIFGEGAFNASFVPAYTKVHQQEGDEAARLFQGRIVSILLISQVILLGLVLIFTPQFVGLNAPGFEGERFDLAVTLTRITFPYLILITLATLYGGVLNAVGRFTAAAAAPILLNVAMIATLLAHHWFPTTAHAAAWGLTISGVLQLGFMLWAAHRARVLAKPEPIKLDTPVRAFFRALGPATIGSMGTQIAIFADTIIASLLSAGAVAALYYADRINQLPLGIIGIAAGTVILPQMSRLLAAGQVEEAHAAQRRTIFLTWLLAAPFLAGFLAVPDLIMRALFMRGAFTAADAEAASSALLAYGAGLPAVVLIRSAVASFYARGDTATPLWASLTGIAVNIVLKIVLMGPLQQAGLALATSLGAWVNLGLLTILASRRGFMHLDRRLYAMLACVALATMTAGLAMYAAATALAPLLAGLAHIGDIIGLVFVGLVGAAFYGATVYCAFGTAGMDLKSALRR</sequence>
<feature type="transmembrane region" description="Helical" evidence="10">
    <location>
        <begin position="307"/>
        <end position="332"/>
    </location>
</feature>
<gene>
    <name evidence="12" type="primary">mviN</name>
    <name evidence="10" type="synonym">murJ</name>
    <name evidence="12" type="ORF">C5L14_09230</name>
</gene>
<dbReference type="GO" id="GO:0008360">
    <property type="term" value="P:regulation of cell shape"/>
    <property type="evidence" value="ECO:0007669"/>
    <property type="project" value="UniProtKB-UniRule"/>
</dbReference>
<dbReference type="GO" id="GO:0009252">
    <property type="term" value="P:peptidoglycan biosynthetic process"/>
    <property type="evidence" value="ECO:0007669"/>
    <property type="project" value="UniProtKB-UniRule"/>
</dbReference>
<dbReference type="GO" id="GO:0034204">
    <property type="term" value="P:lipid translocation"/>
    <property type="evidence" value="ECO:0007669"/>
    <property type="project" value="TreeGrafter"/>
</dbReference>
<evidence type="ECO:0000256" key="10">
    <source>
        <dbReference type="HAMAP-Rule" id="MF_02078"/>
    </source>
</evidence>
<feature type="transmembrane region" description="Helical" evidence="10">
    <location>
        <begin position="88"/>
        <end position="109"/>
    </location>
</feature>
<dbReference type="PIRSF" id="PIRSF002869">
    <property type="entry name" value="MviN"/>
    <property type="match status" value="1"/>
</dbReference>
<comment type="similarity">
    <text evidence="9 10 11">Belongs to the MurJ/MviN family.</text>
</comment>
<feature type="transmembrane region" description="Helical" evidence="10">
    <location>
        <begin position="129"/>
        <end position="150"/>
    </location>
</feature>
<feature type="transmembrane region" description="Helical" evidence="10">
    <location>
        <begin position="344"/>
        <end position="366"/>
    </location>
</feature>
<feature type="transmembrane region" description="Helical" evidence="10">
    <location>
        <begin position="157"/>
        <end position="177"/>
    </location>
</feature>
<feature type="transmembrane region" description="Helical" evidence="10">
    <location>
        <begin position="403"/>
        <end position="424"/>
    </location>
</feature>
<dbReference type="PANTHER" id="PTHR47019:SF1">
    <property type="entry name" value="LIPID II FLIPPASE MURJ"/>
    <property type="match status" value="1"/>
</dbReference>
<keyword evidence="2 10" id="KW-1003">Cell membrane</keyword>
<keyword evidence="13" id="KW-1185">Reference proteome</keyword>
<dbReference type="CDD" id="cd13123">
    <property type="entry name" value="MATE_MurJ_like"/>
    <property type="match status" value="1"/>
</dbReference>
<dbReference type="Proteomes" id="UP000237682">
    <property type="component" value="Unassembled WGS sequence"/>
</dbReference>